<gene>
    <name evidence="8" type="ORF">CDD82_2573</name>
</gene>
<evidence type="ECO:0000256" key="7">
    <source>
        <dbReference type="PIRSR" id="PIRSR602403-1"/>
    </source>
</evidence>
<dbReference type="EMBL" id="NJEU01000196">
    <property type="protein sequence ID" value="PHH79134.1"/>
    <property type="molecule type" value="Genomic_DNA"/>
</dbReference>
<comment type="cofactor">
    <cofactor evidence="1 7">
        <name>heme</name>
        <dbReference type="ChEBI" id="CHEBI:30413"/>
    </cofactor>
</comment>
<evidence type="ECO:0000256" key="6">
    <source>
        <dbReference type="ARBA" id="ARBA00023033"/>
    </source>
</evidence>
<dbReference type="Pfam" id="PF00067">
    <property type="entry name" value="p450"/>
    <property type="match status" value="1"/>
</dbReference>
<evidence type="ECO:0000256" key="1">
    <source>
        <dbReference type="ARBA" id="ARBA00001971"/>
    </source>
</evidence>
<keyword evidence="9" id="KW-1185">Reference proteome</keyword>
<dbReference type="GO" id="GO:0016705">
    <property type="term" value="F:oxidoreductase activity, acting on paired donors, with incorporation or reduction of molecular oxygen"/>
    <property type="evidence" value="ECO:0007669"/>
    <property type="project" value="InterPro"/>
</dbReference>
<keyword evidence="5 7" id="KW-0408">Iron</keyword>
<dbReference type="GO" id="GO:0020037">
    <property type="term" value="F:heme binding"/>
    <property type="evidence" value="ECO:0007669"/>
    <property type="project" value="InterPro"/>
</dbReference>
<keyword evidence="3 7" id="KW-0349">Heme</keyword>
<dbReference type="PRINTS" id="PR00465">
    <property type="entry name" value="EP450IV"/>
</dbReference>
<protein>
    <recommendedName>
        <fullName evidence="10">Cytochrome P450</fullName>
    </recommendedName>
</protein>
<dbReference type="OrthoDB" id="4926948at2759"/>
<evidence type="ECO:0008006" key="10">
    <source>
        <dbReference type="Google" id="ProtNLM"/>
    </source>
</evidence>
<evidence type="ECO:0000256" key="4">
    <source>
        <dbReference type="ARBA" id="ARBA00022723"/>
    </source>
</evidence>
<keyword evidence="6" id="KW-0560">Oxidoreductase</keyword>
<comment type="similarity">
    <text evidence="2">Belongs to the cytochrome P450 family.</text>
</comment>
<sequence length="543" mass="62373">MIPKPDAFSSSEIVTFGVLTVVALLLRYVVAFYSPLFNHDEAGKLQEPPMFPHVMPLLGNVPFKVFWNPVGFIYSYSALWKKHPVRLRAFFKNVYIIQGVKDQLAIVKLPFFFVRQNFVLNVFLYPKAAAEAYLRDNSGARSVPYPGSQILQRNRVDFHIHSFHKSLLMGSGQPILLRRLSRNARDRLSSMGVKDDDWTHLSDFMSIFKSHLTAASIDSFAPALLARHPHFAHDLWAIDQGVLRLWLRVPRFFNLTAHRARDRALDALFDWHAWARDNFCSESIDEQGNDPFWGLSFFRERQRVFSNMDGFDGRAMASEDLAFFWGAHSNVVKSTFWLALEAFRDTALLQDARQEVQSCIQTEADGRLCLDTKALVRQPLLQAMFAESHRLRVHGFAMRCPQRDDICLETCKIPRNSLCISSLTSASMDAEFWGKERPVDEFWPGRFLKRDAETNELKFSLPATQGYWLAFGASPRLCPGRVFTKHQNLVTLALLITMYDCEILAPKEHLVMDTRELPLGTVNPRFKIPVRMRRTKTYIASCV</sequence>
<dbReference type="AlphaFoldDB" id="A0A2C5ZI88"/>
<dbReference type="SUPFAM" id="SSF48264">
    <property type="entry name" value="Cytochrome P450"/>
    <property type="match status" value="1"/>
</dbReference>
<evidence type="ECO:0000313" key="8">
    <source>
        <dbReference type="EMBL" id="PHH79134.1"/>
    </source>
</evidence>
<evidence type="ECO:0000256" key="3">
    <source>
        <dbReference type="ARBA" id="ARBA00022617"/>
    </source>
</evidence>
<dbReference type="InterPro" id="IPR001128">
    <property type="entry name" value="Cyt_P450"/>
</dbReference>
<accession>A0A2C5ZI88</accession>
<dbReference type="Gene3D" id="1.10.630.10">
    <property type="entry name" value="Cytochrome P450"/>
    <property type="match status" value="1"/>
</dbReference>
<proteinExistence type="inferred from homology"/>
<dbReference type="InterPro" id="IPR036396">
    <property type="entry name" value="Cyt_P450_sf"/>
</dbReference>
<name>A0A2C5ZI88_9HYPO</name>
<evidence type="ECO:0000256" key="5">
    <source>
        <dbReference type="ARBA" id="ARBA00023004"/>
    </source>
</evidence>
<dbReference type="PANTHER" id="PTHR24304">
    <property type="entry name" value="CYTOCHROME P450 FAMILY 7"/>
    <property type="match status" value="1"/>
</dbReference>
<dbReference type="PANTHER" id="PTHR24304:SF2">
    <property type="entry name" value="24-HYDROXYCHOLESTEROL 7-ALPHA-HYDROXYLASE"/>
    <property type="match status" value="1"/>
</dbReference>
<dbReference type="Proteomes" id="UP000224854">
    <property type="component" value="Unassembled WGS sequence"/>
</dbReference>
<evidence type="ECO:0000313" key="9">
    <source>
        <dbReference type="Proteomes" id="UP000224854"/>
    </source>
</evidence>
<feature type="binding site" description="axial binding residue" evidence="7">
    <location>
        <position position="478"/>
    </location>
    <ligand>
        <name>heme</name>
        <dbReference type="ChEBI" id="CHEBI:30413"/>
    </ligand>
    <ligandPart>
        <name>Fe</name>
        <dbReference type="ChEBI" id="CHEBI:18248"/>
    </ligandPart>
</feature>
<organism evidence="8 9">
    <name type="scientific">Ophiocordyceps australis</name>
    <dbReference type="NCBI Taxonomy" id="1399860"/>
    <lineage>
        <taxon>Eukaryota</taxon>
        <taxon>Fungi</taxon>
        <taxon>Dikarya</taxon>
        <taxon>Ascomycota</taxon>
        <taxon>Pezizomycotina</taxon>
        <taxon>Sordariomycetes</taxon>
        <taxon>Hypocreomycetidae</taxon>
        <taxon>Hypocreales</taxon>
        <taxon>Ophiocordycipitaceae</taxon>
        <taxon>Ophiocordyceps</taxon>
    </lineage>
</organism>
<dbReference type="GO" id="GO:0008395">
    <property type="term" value="F:steroid hydroxylase activity"/>
    <property type="evidence" value="ECO:0007669"/>
    <property type="project" value="TreeGrafter"/>
</dbReference>
<reference evidence="8 9" key="1">
    <citation type="submission" date="2017-06" db="EMBL/GenBank/DDBJ databases">
        <title>Ant-infecting Ophiocordyceps genomes reveal a high diversity of potential behavioral manipulation genes and a possible major role for enterotoxins.</title>
        <authorList>
            <person name="De Bekker C."/>
            <person name="Evans H.C."/>
            <person name="Brachmann A."/>
            <person name="Hughes D.P."/>
        </authorList>
    </citation>
    <scope>NUCLEOTIDE SEQUENCE [LARGE SCALE GENOMIC DNA]</scope>
    <source>
        <strain evidence="8 9">1348a</strain>
    </source>
</reference>
<keyword evidence="4 7" id="KW-0479">Metal-binding</keyword>
<evidence type="ECO:0000256" key="2">
    <source>
        <dbReference type="ARBA" id="ARBA00010617"/>
    </source>
</evidence>
<dbReference type="GO" id="GO:0005506">
    <property type="term" value="F:iron ion binding"/>
    <property type="evidence" value="ECO:0007669"/>
    <property type="project" value="InterPro"/>
</dbReference>
<keyword evidence="6" id="KW-0503">Monooxygenase</keyword>
<dbReference type="InterPro" id="IPR050529">
    <property type="entry name" value="CYP450_sterol_14alpha_dmase"/>
</dbReference>
<dbReference type="InterPro" id="IPR002403">
    <property type="entry name" value="Cyt_P450_E_grp-IV"/>
</dbReference>
<comment type="caution">
    <text evidence="8">The sequence shown here is derived from an EMBL/GenBank/DDBJ whole genome shotgun (WGS) entry which is preliminary data.</text>
</comment>